<dbReference type="EMBL" id="OANS01000004">
    <property type="protein sequence ID" value="SNX29416.1"/>
    <property type="molecule type" value="Genomic_DNA"/>
</dbReference>
<keyword evidence="1" id="KW-1133">Transmembrane helix</keyword>
<feature type="transmembrane region" description="Helical" evidence="1">
    <location>
        <begin position="85"/>
        <end position="107"/>
    </location>
</feature>
<dbReference type="RefSeq" id="WP_096674426.1">
    <property type="nucleotide sequence ID" value="NZ_OANS01000004.1"/>
</dbReference>
<feature type="transmembrane region" description="Helical" evidence="1">
    <location>
        <begin position="49"/>
        <end position="73"/>
    </location>
</feature>
<accession>A0A240E4H2</accession>
<evidence type="ECO:0000256" key="1">
    <source>
        <dbReference type="SAM" id="Phobius"/>
    </source>
</evidence>
<name>A0A240E4H2_9BURK</name>
<gene>
    <name evidence="2" type="ORF">SAMN06295945_1793</name>
</gene>
<keyword evidence="3" id="KW-1185">Reference proteome</keyword>
<organism evidence="2 3">
    <name type="scientific">Polynucleobacter meluiroseus</name>
    <dbReference type="NCBI Taxonomy" id="1938814"/>
    <lineage>
        <taxon>Bacteria</taxon>
        <taxon>Pseudomonadati</taxon>
        <taxon>Pseudomonadota</taxon>
        <taxon>Betaproteobacteria</taxon>
        <taxon>Burkholderiales</taxon>
        <taxon>Burkholderiaceae</taxon>
        <taxon>Polynucleobacter</taxon>
    </lineage>
</organism>
<sequence length="108" mass="12205">MFNKFFQLSDDQIKDLFDHFRNIGICSAIFAASDWQYSQIGPLNLGLSIFNAFIFSLLVAVGGMLLLIVLAQAFRKFQAYGLKDFNLKLIYGVYSLSIVSLIISIFVH</sequence>
<reference evidence="3" key="1">
    <citation type="submission" date="2017-08" db="EMBL/GenBank/DDBJ databases">
        <authorList>
            <person name="Varghese N."/>
            <person name="Submissions S."/>
        </authorList>
    </citation>
    <scope>NUCLEOTIDE SEQUENCE [LARGE SCALE GENOMIC DNA]</scope>
    <source>
        <strain evidence="3">AP-Melu-1000-B4</strain>
    </source>
</reference>
<dbReference type="OrthoDB" id="9933256at2"/>
<dbReference type="Proteomes" id="UP000218069">
    <property type="component" value="Unassembled WGS sequence"/>
</dbReference>
<keyword evidence="1" id="KW-0472">Membrane</keyword>
<proteinExistence type="predicted"/>
<keyword evidence="1" id="KW-0812">Transmembrane</keyword>
<evidence type="ECO:0000313" key="3">
    <source>
        <dbReference type="Proteomes" id="UP000218069"/>
    </source>
</evidence>
<dbReference type="AlphaFoldDB" id="A0A240E4H2"/>
<evidence type="ECO:0000313" key="2">
    <source>
        <dbReference type="EMBL" id="SNX29416.1"/>
    </source>
</evidence>
<protein>
    <submittedName>
        <fullName evidence="2">Uncharacterized protein</fullName>
    </submittedName>
</protein>